<evidence type="ECO:0000256" key="1">
    <source>
        <dbReference type="SAM" id="MobiDB-lite"/>
    </source>
</evidence>
<gene>
    <name evidence="2" type="ORF">RQP53_16315</name>
</gene>
<dbReference type="EMBL" id="JAVXZY010000006">
    <property type="protein sequence ID" value="MDT9000841.1"/>
    <property type="molecule type" value="Genomic_DNA"/>
</dbReference>
<evidence type="ECO:0000313" key="3">
    <source>
        <dbReference type="Proteomes" id="UP001246372"/>
    </source>
</evidence>
<sequence>MTESDHPDAGQSGPDEGADDQAWFDLMAGRPAPGARNSVRNEAAWLRAAMLSYRSDAPPGGPAEAQARIARLLARARREGVLPDSVGAPAMEQPETGALHVLRPAPRRRSTPWGSWGLGLALAASVAMFMVSPALFTPSASDEAAQLRGATLQTLDVADPLQRQQEVLQALLTAGFKVHPYVRLGRPGLDVDLPADLSATQSAALEAAGVRSPAGVSLQIEFRLAAGSTPASAP</sequence>
<accession>A0ABU3PFY3</accession>
<protein>
    <recommendedName>
        <fullName evidence="4">Anti sigma-E protein RseA N-terminal domain-containing protein</fullName>
    </recommendedName>
</protein>
<evidence type="ECO:0000313" key="2">
    <source>
        <dbReference type="EMBL" id="MDT9000841.1"/>
    </source>
</evidence>
<organism evidence="2 3">
    <name type="scientific">Roseateles aquae</name>
    <dbReference type="NCBI Taxonomy" id="3077235"/>
    <lineage>
        <taxon>Bacteria</taxon>
        <taxon>Pseudomonadati</taxon>
        <taxon>Pseudomonadota</taxon>
        <taxon>Betaproteobacteria</taxon>
        <taxon>Burkholderiales</taxon>
        <taxon>Sphaerotilaceae</taxon>
        <taxon>Roseateles</taxon>
    </lineage>
</organism>
<dbReference type="Proteomes" id="UP001246372">
    <property type="component" value="Unassembled WGS sequence"/>
</dbReference>
<proteinExistence type="predicted"/>
<name>A0ABU3PFY3_9BURK</name>
<comment type="caution">
    <text evidence="2">The sequence shown here is derived from an EMBL/GenBank/DDBJ whole genome shotgun (WGS) entry which is preliminary data.</text>
</comment>
<keyword evidence="3" id="KW-1185">Reference proteome</keyword>
<evidence type="ECO:0008006" key="4">
    <source>
        <dbReference type="Google" id="ProtNLM"/>
    </source>
</evidence>
<dbReference type="RefSeq" id="WP_315651719.1">
    <property type="nucleotide sequence ID" value="NZ_JAVXZY010000006.1"/>
</dbReference>
<feature type="region of interest" description="Disordered" evidence="1">
    <location>
        <begin position="1"/>
        <end position="23"/>
    </location>
</feature>
<reference evidence="2" key="1">
    <citation type="submission" date="2023-09" db="EMBL/GenBank/DDBJ databases">
        <title>Paucibacter sp. APW11 Genome sequencing and assembly.</title>
        <authorList>
            <person name="Kim I."/>
        </authorList>
    </citation>
    <scope>NUCLEOTIDE SEQUENCE</scope>
    <source>
        <strain evidence="2">APW11</strain>
    </source>
</reference>